<name>A0ACC0W3I1_9STRA</name>
<dbReference type="EMBL" id="CM047584">
    <property type="protein sequence ID" value="KAI9912276.1"/>
    <property type="molecule type" value="Genomic_DNA"/>
</dbReference>
<evidence type="ECO:0000313" key="1">
    <source>
        <dbReference type="EMBL" id="KAI9912276.1"/>
    </source>
</evidence>
<sequence>MIKKLRSLRDLTWRLRALYLNLGGSEVPNTPSASSGQPSKVKNNIPANFNYRREPQMSIYDALHMDGQETAYEIRDGTGYKRPSF</sequence>
<comment type="caution">
    <text evidence="1">The sequence shown here is derived from an EMBL/GenBank/DDBJ whole genome shotgun (WGS) entry which is preliminary data.</text>
</comment>
<gene>
    <name evidence="1" type="ORF">PsorP6_008998</name>
</gene>
<accession>A0ACC0W3I1</accession>
<proteinExistence type="predicted"/>
<evidence type="ECO:0000313" key="2">
    <source>
        <dbReference type="Proteomes" id="UP001163321"/>
    </source>
</evidence>
<organism evidence="1 2">
    <name type="scientific">Peronosclerospora sorghi</name>
    <dbReference type="NCBI Taxonomy" id="230839"/>
    <lineage>
        <taxon>Eukaryota</taxon>
        <taxon>Sar</taxon>
        <taxon>Stramenopiles</taxon>
        <taxon>Oomycota</taxon>
        <taxon>Peronosporomycetes</taxon>
        <taxon>Peronosporales</taxon>
        <taxon>Peronosporaceae</taxon>
        <taxon>Peronosclerospora</taxon>
    </lineage>
</organism>
<reference evidence="1 2" key="1">
    <citation type="journal article" date="2022" name="bioRxiv">
        <title>The genome of the oomycete Peronosclerospora sorghi, a cosmopolitan pathogen of maize and sorghum, is inflated with dispersed pseudogenes.</title>
        <authorList>
            <person name="Fletcher K."/>
            <person name="Martin F."/>
            <person name="Isakeit T."/>
            <person name="Cavanaugh K."/>
            <person name="Magill C."/>
            <person name="Michelmore R."/>
        </authorList>
    </citation>
    <scope>NUCLEOTIDE SEQUENCE [LARGE SCALE GENOMIC DNA]</scope>
    <source>
        <strain evidence="1">P6</strain>
    </source>
</reference>
<protein>
    <submittedName>
        <fullName evidence="1">Uncharacterized protein</fullName>
    </submittedName>
</protein>
<keyword evidence="2" id="KW-1185">Reference proteome</keyword>
<dbReference type="Proteomes" id="UP001163321">
    <property type="component" value="Chromosome 5"/>
</dbReference>